<name>A0A5J6JG74_STRVI</name>
<dbReference type="KEGG" id="svn:CP980_18470"/>
<reference evidence="3 4" key="1">
    <citation type="submission" date="2017-09" db="EMBL/GenBank/DDBJ databases">
        <authorList>
            <person name="Lee N."/>
            <person name="Cho B.-K."/>
        </authorList>
    </citation>
    <scope>NUCLEOTIDE SEQUENCE [LARGE SCALE GENOMIC DNA]</scope>
    <source>
        <strain evidence="3 4">ATCC 27476</strain>
    </source>
</reference>
<feature type="compositionally biased region" description="Low complexity" evidence="1">
    <location>
        <begin position="174"/>
        <end position="218"/>
    </location>
</feature>
<evidence type="ECO:0000313" key="3">
    <source>
        <dbReference type="EMBL" id="QEV46816.1"/>
    </source>
</evidence>
<feature type="region of interest" description="Disordered" evidence="1">
    <location>
        <begin position="170"/>
        <end position="218"/>
    </location>
</feature>
<organism evidence="3 4">
    <name type="scientific">Streptomyces vinaceus</name>
    <dbReference type="NCBI Taxonomy" id="1960"/>
    <lineage>
        <taxon>Bacteria</taxon>
        <taxon>Bacillati</taxon>
        <taxon>Actinomycetota</taxon>
        <taxon>Actinomycetes</taxon>
        <taxon>Kitasatosporales</taxon>
        <taxon>Streptomycetaceae</taxon>
        <taxon>Streptomyces</taxon>
    </lineage>
</organism>
<accession>A0A5J6JG74</accession>
<dbReference type="InterPro" id="IPR007410">
    <property type="entry name" value="LpqE-like"/>
</dbReference>
<feature type="chain" id="PRO_5023887276" evidence="2">
    <location>
        <begin position="24"/>
        <end position="218"/>
    </location>
</feature>
<gene>
    <name evidence="3" type="ORF">CP980_18470</name>
</gene>
<sequence>MSRSLRRGALAATAIVFSIASLAACGAGNHAETLQIKPDNAAVTKGNIKIQNALVITQGEKEKGPAAVSATLFNTGIKPQTLDAITLVGGKGAKVTLKPAEGASKVTVPAGGSIVLGGKGNASAVIEGGEAVQKGNAQPLVFQLSNAGDVEIAAFVVPGTGMYAGFGPTEAPVAAPGATPSGSPSGTPSGSPSGSPATTPSGSASGSPSGSPSPSAGH</sequence>
<protein>
    <submittedName>
        <fullName evidence="3">DUF461 domain-containing protein</fullName>
    </submittedName>
</protein>
<dbReference type="PROSITE" id="PS51257">
    <property type="entry name" value="PROKAR_LIPOPROTEIN"/>
    <property type="match status" value="1"/>
</dbReference>
<evidence type="ECO:0000313" key="4">
    <source>
        <dbReference type="Proteomes" id="UP000325563"/>
    </source>
</evidence>
<evidence type="ECO:0000256" key="1">
    <source>
        <dbReference type="SAM" id="MobiDB-lite"/>
    </source>
</evidence>
<dbReference type="RefSeq" id="WP_150528630.1">
    <property type="nucleotide sequence ID" value="NZ_BNBW01000013.1"/>
</dbReference>
<proteinExistence type="predicted"/>
<dbReference type="GeneID" id="95612527"/>
<dbReference type="EMBL" id="CP023692">
    <property type="protein sequence ID" value="QEV46816.1"/>
    <property type="molecule type" value="Genomic_DNA"/>
</dbReference>
<dbReference type="Proteomes" id="UP000325563">
    <property type="component" value="Chromosome"/>
</dbReference>
<evidence type="ECO:0000256" key="2">
    <source>
        <dbReference type="SAM" id="SignalP"/>
    </source>
</evidence>
<keyword evidence="4" id="KW-1185">Reference proteome</keyword>
<keyword evidence="2" id="KW-0732">Signal</keyword>
<dbReference type="AlphaFoldDB" id="A0A5J6JG74"/>
<feature type="signal peptide" evidence="2">
    <location>
        <begin position="1"/>
        <end position="23"/>
    </location>
</feature>
<dbReference type="Pfam" id="PF04314">
    <property type="entry name" value="PCuAC"/>
    <property type="match status" value="1"/>
</dbReference>